<accession>A0A2U2JD08</accession>
<proteinExistence type="predicted"/>
<dbReference type="OrthoDB" id="9779263at2"/>
<dbReference type="Proteomes" id="UP000245670">
    <property type="component" value="Unassembled WGS sequence"/>
</dbReference>
<evidence type="ECO:0000313" key="2">
    <source>
        <dbReference type="EMBL" id="PWG06192.1"/>
    </source>
</evidence>
<dbReference type="InterPro" id="IPR029044">
    <property type="entry name" value="Nucleotide-diphossugar_trans"/>
</dbReference>
<organism evidence="2 3">
    <name type="scientific">Polaribacter aquimarinus</name>
    <dbReference type="NCBI Taxonomy" id="2100726"/>
    <lineage>
        <taxon>Bacteria</taxon>
        <taxon>Pseudomonadati</taxon>
        <taxon>Bacteroidota</taxon>
        <taxon>Flavobacteriia</taxon>
        <taxon>Flavobacteriales</taxon>
        <taxon>Flavobacteriaceae</taxon>
    </lineage>
</organism>
<name>A0A2U2JD08_9FLAO</name>
<dbReference type="SUPFAM" id="SSF53448">
    <property type="entry name" value="Nucleotide-diphospho-sugar transferases"/>
    <property type="match status" value="1"/>
</dbReference>
<dbReference type="Pfam" id="PF12804">
    <property type="entry name" value="NTP_transf_3"/>
    <property type="match status" value="1"/>
</dbReference>
<dbReference type="GO" id="GO:0016779">
    <property type="term" value="F:nucleotidyltransferase activity"/>
    <property type="evidence" value="ECO:0007669"/>
    <property type="project" value="UniProtKB-ARBA"/>
</dbReference>
<keyword evidence="3" id="KW-1185">Reference proteome</keyword>
<evidence type="ECO:0000259" key="1">
    <source>
        <dbReference type="Pfam" id="PF12804"/>
    </source>
</evidence>
<dbReference type="CDD" id="cd04182">
    <property type="entry name" value="GT_2_like_f"/>
    <property type="match status" value="1"/>
</dbReference>
<sequence length="196" mass="21649">MGDIVVLVLAAGSSSRMKSIKQLATIDNKTLLEITLEKATKITSKNTFCVLGANREKIENQINFKNTQIIINKNFEEGLSSSISKGLDFIKKAQPNLKSVLILLADQPGIQLSYLNDMINLFKVNPSKIIASKYKETYGVPALIPSIYFDDLLKIKGNKGAKTFLNKNLDAVLSPKTTTNLTDIDTLKQLKQFING</sequence>
<dbReference type="PANTHER" id="PTHR43777">
    <property type="entry name" value="MOLYBDENUM COFACTOR CYTIDYLYLTRANSFERASE"/>
    <property type="match status" value="1"/>
</dbReference>
<dbReference type="PANTHER" id="PTHR43777:SF1">
    <property type="entry name" value="MOLYBDENUM COFACTOR CYTIDYLYLTRANSFERASE"/>
    <property type="match status" value="1"/>
</dbReference>
<evidence type="ECO:0000313" key="3">
    <source>
        <dbReference type="Proteomes" id="UP000245670"/>
    </source>
</evidence>
<comment type="caution">
    <text evidence="2">The sequence shown here is derived from an EMBL/GenBank/DDBJ whole genome shotgun (WGS) entry which is preliminary data.</text>
</comment>
<dbReference type="EMBL" id="QFFG01000002">
    <property type="protein sequence ID" value="PWG06192.1"/>
    <property type="molecule type" value="Genomic_DNA"/>
</dbReference>
<reference evidence="2 3" key="1">
    <citation type="submission" date="2018-05" db="EMBL/GenBank/DDBJ databases">
        <title>Polaribacter aquimarinus sp. nov., isolated from sediment in a sediment of sea.</title>
        <authorList>
            <person name="Lu D."/>
        </authorList>
    </citation>
    <scope>NUCLEOTIDE SEQUENCE [LARGE SCALE GENOMIC DNA]</scope>
    <source>
        <strain evidence="2 3">ZY113</strain>
    </source>
</reference>
<dbReference type="InterPro" id="IPR025877">
    <property type="entry name" value="MobA-like_NTP_Trfase"/>
</dbReference>
<protein>
    <submittedName>
        <fullName evidence="2">Glycosyl transferase</fullName>
    </submittedName>
</protein>
<dbReference type="RefSeq" id="WP_109404523.1">
    <property type="nucleotide sequence ID" value="NZ_QFFG01000002.1"/>
</dbReference>
<keyword evidence="2" id="KW-0808">Transferase</keyword>
<dbReference type="Gene3D" id="3.90.550.10">
    <property type="entry name" value="Spore Coat Polysaccharide Biosynthesis Protein SpsA, Chain A"/>
    <property type="match status" value="1"/>
</dbReference>
<gene>
    <name evidence="2" type="ORF">DIS07_07125</name>
</gene>
<feature type="domain" description="MobA-like NTP transferase" evidence="1">
    <location>
        <begin position="6"/>
        <end position="168"/>
    </location>
</feature>
<dbReference type="AlphaFoldDB" id="A0A2U2JD08"/>